<comment type="caution">
    <text evidence="1">The sequence shown here is derived from an EMBL/GenBank/DDBJ whole genome shotgun (WGS) entry which is preliminary data.</text>
</comment>
<evidence type="ECO:0000313" key="2">
    <source>
        <dbReference type="Proteomes" id="UP001060215"/>
    </source>
</evidence>
<evidence type="ECO:0000313" key="1">
    <source>
        <dbReference type="EMBL" id="KAI7986524.1"/>
    </source>
</evidence>
<keyword evidence="2" id="KW-1185">Reference proteome</keyword>
<sequence length="150" mass="15904">MIELMRVFTVADAVPFLRRLDSGSYEKAMKKTAKELDGVLQGWLEEHKHKRNSGEAKAEQDFMDVLLLQSSVNMGLLGTIGGGGGGSSGGSTNGGSMSTVSMDDSLVLTFEESSSYPHPDEYELQLGLGLSLGGGFLKSKSSSLTLNPTP</sequence>
<gene>
    <name evidence="1" type="ORF">LOK49_LG14G02165</name>
</gene>
<dbReference type="EMBL" id="CM045772">
    <property type="protein sequence ID" value="KAI7986524.1"/>
    <property type="molecule type" value="Genomic_DNA"/>
</dbReference>
<organism evidence="1 2">
    <name type="scientific">Camellia lanceoleosa</name>
    <dbReference type="NCBI Taxonomy" id="1840588"/>
    <lineage>
        <taxon>Eukaryota</taxon>
        <taxon>Viridiplantae</taxon>
        <taxon>Streptophyta</taxon>
        <taxon>Embryophyta</taxon>
        <taxon>Tracheophyta</taxon>
        <taxon>Spermatophyta</taxon>
        <taxon>Magnoliopsida</taxon>
        <taxon>eudicotyledons</taxon>
        <taxon>Gunneridae</taxon>
        <taxon>Pentapetalae</taxon>
        <taxon>asterids</taxon>
        <taxon>Ericales</taxon>
        <taxon>Theaceae</taxon>
        <taxon>Camellia</taxon>
    </lineage>
</organism>
<proteinExistence type="predicted"/>
<accession>A0ACC0FDW3</accession>
<dbReference type="Proteomes" id="UP001060215">
    <property type="component" value="Chromosome 15"/>
</dbReference>
<protein>
    <submittedName>
        <fullName evidence="1">Uncharacterized protein</fullName>
    </submittedName>
</protein>
<name>A0ACC0FDW3_9ERIC</name>
<reference evidence="1 2" key="1">
    <citation type="journal article" date="2022" name="Plant J.">
        <title>Chromosome-level genome of Camellia lanceoleosa provides a valuable resource for understanding genome evolution and self-incompatibility.</title>
        <authorList>
            <person name="Gong W."/>
            <person name="Xiao S."/>
            <person name="Wang L."/>
            <person name="Liao Z."/>
            <person name="Chang Y."/>
            <person name="Mo W."/>
            <person name="Hu G."/>
            <person name="Li W."/>
            <person name="Zhao G."/>
            <person name="Zhu H."/>
            <person name="Hu X."/>
            <person name="Ji K."/>
            <person name="Xiang X."/>
            <person name="Song Q."/>
            <person name="Yuan D."/>
            <person name="Jin S."/>
            <person name="Zhang L."/>
        </authorList>
    </citation>
    <scope>NUCLEOTIDE SEQUENCE [LARGE SCALE GENOMIC DNA]</scope>
    <source>
        <strain evidence="1">SQ_2022a</strain>
    </source>
</reference>